<keyword evidence="2" id="KW-1185">Reference proteome</keyword>
<dbReference type="EMBL" id="CM042014">
    <property type="protein sequence ID" value="KAI3721338.1"/>
    <property type="molecule type" value="Genomic_DNA"/>
</dbReference>
<accession>A0ACB9BIA8</accession>
<reference evidence="2" key="1">
    <citation type="journal article" date="2022" name="Mol. Ecol. Resour.">
        <title>The genomes of chicory, endive, great burdock and yacon provide insights into Asteraceae palaeo-polyploidization history and plant inulin production.</title>
        <authorList>
            <person name="Fan W."/>
            <person name="Wang S."/>
            <person name="Wang H."/>
            <person name="Wang A."/>
            <person name="Jiang F."/>
            <person name="Liu H."/>
            <person name="Zhao H."/>
            <person name="Xu D."/>
            <person name="Zhang Y."/>
        </authorList>
    </citation>
    <scope>NUCLEOTIDE SEQUENCE [LARGE SCALE GENOMIC DNA]</scope>
    <source>
        <strain evidence="2">cv. Punajuju</strain>
    </source>
</reference>
<name>A0ACB9BIA8_CICIN</name>
<sequence length="123" mass="14384">MKGAFFIEGSSLCLCVTFLLLKDFFIGFWFDPKREKLYMPIKQFFHLILVFLFNSFSKMIIFESRSLLSLFSRQTGSGNLAHVSFRPTPFYMGFLSIDKYILMNKYFVLFLLAHIHLGIILDG</sequence>
<proteinExistence type="predicted"/>
<gene>
    <name evidence="1" type="ORF">L2E82_32347</name>
</gene>
<dbReference type="Proteomes" id="UP001055811">
    <property type="component" value="Linkage Group LG06"/>
</dbReference>
<evidence type="ECO:0000313" key="2">
    <source>
        <dbReference type="Proteomes" id="UP001055811"/>
    </source>
</evidence>
<protein>
    <submittedName>
        <fullName evidence="1">Uncharacterized protein</fullName>
    </submittedName>
</protein>
<organism evidence="1 2">
    <name type="scientific">Cichorium intybus</name>
    <name type="common">Chicory</name>
    <dbReference type="NCBI Taxonomy" id="13427"/>
    <lineage>
        <taxon>Eukaryota</taxon>
        <taxon>Viridiplantae</taxon>
        <taxon>Streptophyta</taxon>
        <taxon>Embryophyta</taxon>
        <taxon>Tracheophyta</taxon>
        <taxon>Spermatophyta</taxon>
        <taxon>Magnoliopsida</taxon>
        <taxon>eudicotyledons</taxon>
        <taxon>Gunneridae</taxon>
        <taxon>Pentapetalae</taxon>
        <taxon>asterids</taxon>
        <taxon>campanulids</taxon>
        <taxon>Asterales</taxon>
        <taxon>Asteraceae</taxon>
        <taxon>Cichorioideae</taxon>
        <taxon>Cichorieae</taxon>
        <taxon>Cichoriinae</taxon>
        <taxon>Cichorium</taxon>
    </lineage>
</organism>
<evidence type="ECO:0000313" key="1">
    <source>
        <dbReference type="EMBL" id="KAI3721338.1"/>
    </source>
</evidence>
<comment type="caution">
    <text evidence="1">The sequence shown here is derived from an EMBL/GenBank/DDBJ whole genome shotgun (WGS) entry which is preliminary data.</text>
</comment>
<reference evidence="1 2" key="2">
    <citation type="journal article" date="2022" name="Mol. Ecol. Resour.">
        <title>The genomes of chicory, endive, great burdock and yacon provide insights into Asteraceae paleo-polyploidization history and plant inulin production.</title>
        <authorList>
            <person name="Fan W."/>
            <person name="Wang S."/>
            <person name="Wang H."/>
            <person name="Wang A."/>
            <person name="Jiang F."/>
            <person name="Liu H."/>
            <person name="Zhao H."/>
            <person name="Xu D."/>
            <person name="Zhang Y."/>
        </authorList>
    </citation>
    <scope>NUCLEOTIDE SEQUENCE [LARGE SCALE GENOMIC DNA]</scope>
    <source>
        <strain evidence="2">cv. Punajuju</strain>
        <tissue evidence="1">Leaves</tissue>
    </source>
</reference>